<dbReference type="Proteomes" id="UP001617427">
    <property type="component" value="Unassembled WGS sequence"/>
</dbReference>
<evidence type="ECO:0000313" key="2">
    <source>
        <dbReference type="Proteomes" id="UP001617427"/>
    </source>
</evidence>
<accession>A0ABW8EV25</accession>
<dbReference type="EMBL" id="JBIUZV010000001">
    <property type="protein sequence ID" value="MFJ3044663.1"/>
    <property type="molecule type" value="Genomic_DNA"/>
</dbReference>
<reference evidence="1 2" key="1">
    <citation type="submission" date="2024-10" db="EMBL/GenBank/DDBJ databases">
        <title>The Natural Products Discovery Center: Release of the First 8490 Sequenced Strains for Exploring Actinobacteria Biosynthetic Diversity.</title>
        <authorList>
            <person name="Kalkreuter E."/>
            <person name="Kautsar S.A."/>
            <person name="Yang D."/>
            <person name="Bader C.D."/>
            <person name="Teijaro C.N."/>
            <person name="Fluegel L."/>
            <person name="Davis C.M."/>
            <person name="Simpson J.R."/>
            <person name="Lauterbach L."/>
            <person name="Steele A.D."/>
            <person name="Gui C."/>
            <person name="Meng S."/>
            <person name="Li G."/>
            <person name="Viehrig K."/>
            <person name="Ye F."/>
            <person name="Su P."/>
            <person name="Kiefer A.F."/>
            <person name="Nichols A."/>
            <person name="Cepeda A.J."/>
            <person name="Yan W."/>
            <person name="Fan B."/>
            <person name="Jiang Y."/>
            <person name="Adhikari A."/>
            <person name="Zheng C.-J."/>
            <person name="Schuster L."/>
            <person name="Cowan T.M."/>
            <person name="Smanski M.J."/>
            <person name="Chevrette M.G."/>
            <person name="De Carvalho L.P.S."/>
            <person name="Shen B."/>
        </authorList>
    </citation>
    <scope>NUCLEOTIDE SEQUENCE [LARGE SCALE GENOMIC DNA]</scope>
    <source>
        <strain evidence="1 2">NPDC087045</strain>
    </source>
</reference>
<gene>
    <name evidence="1" type="ORF">ACIPEN_02425</name>
</gene>
<evidence type="ECO:0000313" key="1">
    <source>
        <dbReference type="EMBL" id="MFJ3044663.1"/>
    </source>
</evidence>
<sequence length="88" mass="9640">MLLNSFASLSSLAHHCSEQFNVGAVRHAMIPVLARPAFAGAFRLNMLHSVTKPGREILNKYDRTGTGRNSNLAVLAHRFLLADRPAIT</sequence>
<proteinExistence type="predicted"/>
<name>A0ABW8EV25_9BURK</name>
<organism evidence="1 2">
    <name type="scientific">Herbaspirillum chlorophenolicum</name>
    <dbReference type="NCBI Taxonomy" id="211589"/>
    <lineage>
        <taxon>Bacteria</taxon>
        <taxon>Pseudomonadati</taxon>
        <taxon>Pseudomonadota</taxon>
        <taxon>Betaproteobacteria</taxon>
        <taxon>Burkholderiales</taxon>
        <taxon>Oxalobacteraceae</taxon>
        <taxon>Herbaspirillum</taxon>
    </lineage>
</organism>
<dbReference type="RefSeq" id="WP_402698174.1">
    <property type="nucleotide sequence ID" value="NZ_JBIUZV010000001.1"/>
</dbReference>
<comment type="caution">
    <text evidence="1">The sequence shown here is derived from an EMBL/GenBank/DDBJ whole genome shotgun (WGS) entry which is preliminary data.</text>
</comment>
<keyword evidence="2" id="KW-1185">Reference proteome</keyword>
<protein>
    <submittedName>
        <fullName evidence="1">Uncharacterized protein</fullName>
    </submittedName>
</protein>